<comment type="caution">
    <text evidence="4">The sequence shown here is derived from an EMBL/GenBank/DDBJ whole genome shotgun (WGS) entry which is preliminary data.</text>
</comment>
<accession>A0A0G1HQJ2</accession>
<dbReference type="SMART" id="SM00360">
    <property type="entry name" value="RRM"/>
    <property type="match status" value="1"/>
</dbReference>
<dbReference type="Gene3D" id="3.30.70.330">
    <property type="match status" value="1"/>
</dbReference>
<keyword evidence="1" id="KW-0694">RNA-binding</keyword>
<name>A0A0G1HQJ2_9BACT</name>
<sequence>MMATGKVERSQNNITQTRLQEIFSPFGALGEVTVISDKFSGRSKGFGFVEFEDAEAAKSAIEKMNGADLDGRNIIVNEARPKEDRPATGGRSFGGR</sequence>
<evidence type="ECO:0000313" key="4">
    <source>
        <dbReference type="EMBL" id="KKT49190.1"/>
    </source>
</evidence>
<dbReference type="InterPro" id="IPR012677">
    <property type="entry name" value="Nucleotide-bd_a/b_plait_sf"/>
</dbReference>
<dbReference type="SUPFAM" id="SSF54928">
    <property type="entry name" value="RNA-binding domain, RBD"/>
    <property type="match status" value="1"/>
</dbReference>
<dbReference type="InterPro" id="IPR000504">
    <property type="entry name" value="RRM_dom"/>
</dbReference>
<dbReference type="STRING" id="1618392.UW41_C0010G0029"/>
<feature type="domain" description="RRM" evidence="3">
    <location>
        <begin position="1"/>
        <end position="81"/>
    </location>
</feature>
<reference evidence="4 5" key="1">
    <citation type="journal article" date="2015" name="Nature">
        <title>rRNA introns, odd ribosomes, and small enigmatic genomes across a large radiation of phyla.</title>
        <authorList>
            <person name="Brown C.T."/>
            <person name="Hug L.A."/>
            <person name="Thomas B.C."/>
            <person name="Sharon I."/>
            <person name="Castelle C.J."/>
            <person name="Singh A."/>
            <person name="Wilkins M.J."/>
            <person name="Williams K.H."/>
            <person name="Banfield J.F."/>
        </authorList>
    </citation>
    <scope>NUCLEOTIDE SEQUENCE [LARGE SCALE GENOMIC DNA]</scope>
</reference>
<dbReference type="EMBL" id="LCIE01000010">
    <property type="protein sequence ID" value="KKT49190.1"/>
    <property type="molecule type" value="Genomic_DNA"/>
</dbReference>
<evidence type="ECO:0000256" key="1">
    <source>
        <dbReference type="ARBA" id="ARBA00022884"/>
    </source>
</evidence>
<organism evidence="4 5">
    <name type="scientific">Candidatus Collierbacteria bacterium GW2011_GWC2_44_18</name>
    <dbReference type="NCBI Taxonomy" id="1618392"/>
    <lineage>
        <taxon>Bacteria</taxon>
        <taxon>Candidatus Collieribacteriota</taxon>
    </lineage>
</organism>
<evidence type="ECO:0000259" key="3">
    <source>
        <dbReference type="PROSITE" id="PS50102"/>
    </source>
</evidence>
<gene>
    <name evidence="4" type="ORF">UW41_C0010G0029</name>
</gene>
<dbReference type="PANTHER" id="PTHR48028:SF2">
    <property type="entry name" value="GLYCINE-RICH RNA-BINDING PROTEIN RZ1A"/>
    <property type="match status" value="1"/>
</dbReference>
<feature type="region of interest" description="Disordered" evidence="2">
    <location>
        <begin position="74"/>
        <end position="96"/>
    </location>
</feature>
<dbReference type="InterPro" id="IPR051106">
    <property type="entry name" value="RNA-bind/splicing_reg"/>
</dbReference>
<dbReference type="PROSITE" id="PS50102">
    <property type="entry name" value="RRM"/>
    <property type="match status" value="1"/>
</dbReference>
<dbReference type="PANTHER" id="PTHR48028">
    <property type="entry name" value="GLYCINE-RICH RNA-BINDING PROTEIN RZ1A"/>
    <property type="match status" value="1"/>
</dbReference>
<dbReference type="InterPro" id="IPR035979">
    <property type="entry name" value="RBD_domain_sf"/>
</dbReference>
<evidence type="ECO:0000256" key="2">
    <source>
        <dbReference type="SAM" id="MobiDB-lite"/>
    </source>
</evidence>
<evidence type="ECO:0000313" key="5">
    <source>
        <dbReference type="Proteomes" id="UP000034172"/>
    </source>
</evidence>
<dbReference type="Pfam" id="PF00076">
    <property type="entry name" value="RRM_1"/>
    <property type="match status" value="1"/>
</dbReference>
<dbReference type="Proteomes" id="UP000034172">
    <property type="component" value="Unassembled WGS sequence"/>
</dbReference>
<dbReference type="AlphaFoldDB" id="A0A0G1HQJ2"/>
<dbReference type="GO" id="GO:0003723">
    <property type="term" value="F:RNA binding"/>
    <property type="evidence" value="ECO:0007669"/>
    <property type="project" value="UniProtKB-KW"/>
</dbReference>
<proteinExistence type="predicted"/>
<protein>
    <submittedName>
        <fullName evidence="4">RNP-1 like protein RNA-binding protein</fullName>
    </submittedName>
</protein>